<evidence type="ECO:0000256" key="1">
    <source>
        <dbReference type="ARBA" id="ARBA00022801"/>
    </source>
</evidence>
<dbReference type="PANTHER" id="PTHR30404:SF0">
    <property type="entry name" value="N-ACETYLMURAMOYL-L-ALANINE AMIDASE AMIC"/>
    <property type="match status" value="1"/>
</dbReference>
<reference evidence="4 5" key="1">
    <citation type="submission" date="2019-03" db="EMBL/GenBank/DDBJ databases">
        <title>Genomic Encyclopedia of Type Strains, Phase IV (KMG-IV): sequencing the most valuable type-strain genomes for metagenomic binning, comparative biology and taxonomic classification.</title>
        <authorList>
            <person name="Goeker M."/>
        </authorList>
    </citation>
    <scope>NUCLEOTIDE SEQUENCE [LARGE SCALE GENOMIC DNA]</scope>
    <source>
        <strain evidence="4 5">LX-B</strain>
    </source>
</reference>
<comment type="caution">
    <text evidence="4">The sequence shown here is derived from an EMBL/GenBank/DDBJ whole genome shotgun (WGS) entry which is preliminary data.</text>
</comment>
<keyword evidence="2" id="KW-0812">Transmembrane</keyword>
<dbReference type="SMART" id="SM00646">
    <property type="entry name" value="Ami_3"/>
    <property type="match status" value="1"/>
</dbReference>
<organism evidence="4 5">
    <name type="scientific">Hydrogenispora ethanolica</name>
    <dbReference type="NCBI Taxonomy" id="1082276"/>
    <lineage>
        <taxon>Bacteria</taxon>
        <taxon>Bacillati</taxon>
        <taxon>Bacillota</taxon>
        <taxon>Hydrogenispora</taxon>
    </lineage>
</organism>
<keyword evidence="2" id="KW-0472">Membrane</keyword>
<keyword evidence="1" id="KW-0378">Hydrolase</keyword>
<dbReference type="InterPro" id="IPR002508">
    <property type="entry name" value="MurNAc-LAA_cat"/>
</dbReference>
<keyword evidence="5" id="KW-1185">Reference proteome</keyword>
<sequence>MRRRLCRRLGEGKKGGMVLARRRLFVLWLRGDHLYWMVVGLSLLVGVWLYSQPAIWTNLPLSGLVSGKKVAIDAGHGGDDPGARSREGLLEKELNLDIALRLKRFLSRVNVYCVMIRETDCDFSEGPEQLRHQKRQDLINRVRMAGQSGADIYLSLHANSFPESRYRGAQTFYGPGNPDSRRLAEAIQKQLVGRLGPNNRRAKPGNFRVLQDSRMPAAIIEVGFLSNPEEAALLGRPEYRERVAEAICQGVIDYFSGRG</sequence>
<protein>
    <submittedName>
        <fullName evidence="4">N-acetylmuramoyl-L-alanine amidase</fullName>
    </submittedName>
</protein>
<dbReference type="SUPFAM" id="SSF53187">
    <property type="entry name" value="Zn-dependent exopeptidases"/>
    <property type="match status" value="1"/>
</dbReference>
<dbReference type="Pfam" id="PF01520">
    <property type="entry name" value="Amidase_3"/>
    <property type="match status" value="1"/>
</dbReference>
<dbReference type="GO" id="GO:0008745">
    <property type="term" value="F:N-acetylmuramoyl-L-alanine amidase activity"/>
    <property type="evidence" value="ECO:0007669"/>
    <property type="project" value="InterPro"/>
</dbReference>
<name>A0A4R1R8Z4_HYDET</name>
<proteinExistence type="predicted"/>
<dbReference type="InterPro" id="IPR050695">
    <property type="entry name" value="N-acetylmuramoyl_amidase_3"/>
</dbReference>
<dbReference type="AlphaFoldDB" id="A0A4R1R8Z4"/>
<dbReference type="Proteomes" id="UP000295008">
    <property type="component" value="Unassembled WGS sequence"/>
</dbReference>
<evidence type="ECO:0000313" key="4">
    <source>
        <dbReference type="EMBL" id="TCL62088.1"/>
    </source>
</evidence>
<gene>
    <name evidence="4" type="ORF">EDC14_102845</name>
</gene>
<dbReference type="GO" id="GO:0030288">
    <property type="term" value="C:outer membrane-bounded periplasmic space"/>
    <property type="evidence" value="ECO:0007669"/>
    <property type="project" value="TreeGrafter"/>
</dbReference>
<feature type="transmembrane region" description="Helical" evidence="2">
    <location>
        <begin position="33"/>
        <end position="51"/>
    </location>
</feature>
<dbReference type="CDD" id="cd02696">
    <property type="entry name" value="MurNAc-LAA"/>
    <property type="match status" value="1"/>
</dbReference>
<evidence type="ECO:0000256" key="2">
    <source>
        <dbReference type="SAM" id="Phobius"/>
    </source>
</evidence>
<feature type="domain" description="MurNAc-LAA" evidence="3">
    <location>
        <begin position="142"/>
        <end position="252"/>
    </location>
</feature>
<dbReference type="GO" id="GO:0009253">
    <property type="term" value="P:peptidoglycan catabolic process"/>
    <property type="evidence" value="ECO:0007669"/>
    <property type="project" value="InterPro"/>
</dbReference>
<evidence type="ECO:0000313" key="5">
    <source>
        <dbReference type="Proteomes" id="UP000295008"/>
    </source>
</evidence>
<dbReference type="OrthoDB" id="9806267at2"/>
<dbReference type="Gene3D" id="3.40.630.40">
    <property type="entry name" value="Zn-dependent exopeptidases"/>
    <property type="match status" value="1"/>
</dbReference>
<accession>A0A4R1R8Z4</accession>
<dbReference type="EMBL" id="SLUN01000028">
    <property type="protein sequence ID" value="TCL62088.1"/>
    <property type="molecule type" value="Genomic_DNA"/>
</dbReference>
<evidence type="ECO:0000259" key="3">
    <source>
        <dbReference type="SMART" id="SM00646"/>
    </source>
</evidence>
<dbReference type="PANTHER" id="PTHR30404">
    <property type="entry name" value="N-ACETYLMURAMOYL-L-ALANINE AMIDASE"/>
    <property type="match status" value="1"/>
</dbReference>
<keyword evidence="2" id="KW-1133">Transmembrane helix</keyword>